<comment type="caution">
    <text evidence="2">The sequence shown here is derived from an EMBL/GenBank/DDBJ whole genome shotgun (WGS) entry which is preliminary data.</text>
</comment>
<feature type="compositionally biased region" description="Polar residues" evidence="1">
    <location>
        <begin position="1"/>
        <end position="11"/>
    </location>
</feature>
<evidence type="ECO:0000313" key="3">
    <source>
        <dbReference type="Proteomes" id="UP001165092"/>
    </source>
</evidence>
<name>A0A9W6P7F6_9ACTN</name>
<evidence type="ECO:0000256" key="1">
    <source>
        <dbReference type="SAM" id="MobiDB-lite"/>
    </source>
</evidence>
<reference evidence="2" key="1">
    <citation type="submission" date="2023-02" db="EMBL/GenBank/DDBJ databases">
        <title>Nocardiopsis ansamitocini NBRC 112285.</title>
        <authorList>
            <person name="Ichikawa N."/>
            <person name="Sato H."/>
            <person name="Tonouchi N."/>
        </authorList>
    </citation>
    <scope>NUCLEOTIDE SEQUENCE</scope>
    <source>
        <strain evidence="2">NBRC 112285</strain>
    </source>
</reference>
<dbReference type="AlphaFoldDB" id="A0A9W6P7F6"/>
<keyword evidence="3" id="KW-1185">Reference proteome</keyword>
<feature type="region of interest" description="Disordered" evidence="1">
    <location>
        <begin position="1"/>
        <end position="20"/>
    </location>
</feature>
<protein>
    <submittedName>
        <fullName evidence="2">Uncharacterized protein</fullName>
    </submittedName>
</protein>
<evidence type="ECO:0000313" key="2">
    <source>
        <dbReference type="EMBL" id="GLU48895.1"/>
    </source>
</evidence>
<gene>
    <name evidence="2" type="ORF">Nans01_32460</name>
</gene>
<sequence>MNAPRANSTSTPPDPRTAGVLAPYTLVGPRAATAGAADGTGDAAVRLTVVLLGMGGGISRSGADVTVQAARPTNSTLGRPAPSTSPELLIAATVEGGGKAQGRPFARNRSRLSSVPCNTIGKQSVGRLRRYLPGYGPSTFVTRAPRL</sequence>
<dbReference type="EMBL" id="BSQG01000005">
    <property type="protein sequence ID" value="GLU48895.1"/>
    <property type="molecule type" value="Genomic_DNA"/>
</dbReference>
<dbReference type="Proteomes" id="UP001165092">
    <property type="component" value="Unassembled WGS sequence"/>
</dbReference>
<proteinExistence type="predicted"/>
<organism evidence="2 3">
    <name type="scientific">Nocardiopsis ansamitocini</name>
    <dbReference type="NCBI Taxonomy" id="1670832"/>
    <lineage>
        <taxon>Bacteria</taxon>
        <taxon>Bacillati</taxon>
        <taxon>Actinomycetota</taxon>
        <taxon>Actinomycetes</taxon>
        <taxon>Streptosporangiales</taxon>
        <taxon>Nocardiopsidaceae</taxon>
        <taxon>Nocardiopsis</taxon>
    </lineage>
</organism>
<accession>A0A9W6P7F6</accession>